<feature type="region of interest" description="Disordered" evidence="1">
    <location>
        <begin position="304"/>
        <end position="347"/>
    </location>
</feature>
<gene>
    <name evidence="2" type="ORF">B0T21DRAFT_350923</name>
</gene>
<dbReference type="AlphaFoldDB" id="A0AA40AXH0"/>
<evidence type="ECO:0000256" key="1">
    <source>
        <dbReference type="SAM" id="MobiDB-lite"/>
    </source>
</evidence>
<sequence length="347" mass="39220">MHNLRAIHDGITAIHRMKQMIKNLHDDYTTKSTPLSQLSMRSLEGPPGHQPTALKPSWISALPTLMRSRATGRLPHSQDHPRRRHQVAFRWPEEASKALFHGYIDLKGYAKRFERIEVAQRLVRVLQGEVAGAKRRQQEKKTLTSEAYRAFEELLKKEPSLIQVRTADNMILPKQEDLEHMIAQATRRKVRGMKEVWHNRVKWARAASMRFAMIRVFHINKNIGGNKANMAEKRGRRIILALSVTFQPNITELTSMGTPNPPARTFITPSDPHQECRMAKLLNTRLSAPTRAPDLGYKREARGYFSEGTSSKQPATGGGSSKNSKVTVHGPLDSTTSTITPCQTTSL</sequence>
<reference evidence="2" key="1">
    <citation type="submission" date="2023-06" db="EMBL/GenBank/DDBJ databases">
        <title>Genome-scale phylogeny and comparative genomics of the fungal order Sordariales.</title>
        <authorList>
            <consortium name="Lawrence Berkeley National Laboratory"/>
            <person name="Hensen N."/>
            <person name="Bonometti L."/>
            <person name="Westerberg I."/>
            <person name="Brannstrom I.O."/>
            <person name="Guillou S."/>
            <person name="Cros-Aarteil S."/>
            <person name="Calhoun S."/>
            <person name="Haridas S."/>
            <person name="Kuo A."/>
            <person name="Mondo S."/>
            <person name="Pangilinan J."/>
            <person name="Riley R."/>
            <person name="Labutti K."/>
            <person name="Andreopoulos B."/>
            <person name="Lipzen A."/>
            <person name="Chen C."/>
            <person name="Yanf M."/>
            <person name="Daum C."/>
            <person name="Ng V."/>
            <person name="Clum A."/>
            <person name="Steindorff A."/>
            <person name="Ohm R."/>
            <person name="Martin F."/>
            <person name="Silar P."/>
            <person name="Natvig D."/>
            <person name="Lalanne C."/>
            <person name="Gautier V."/>
            <person name="Ament-Velasquez S.L."/>
            <person name="Kruys A."/>
            <person name="Hutchinson M.I."/>
            <person name="Powell A.J."/>
            <person name="Barry K."/>
            <person name="Miller A.N."/>
            <person name="Grigoriev I.V."/>
            <person name="Debuchy R."/>
            <person name="Gladieux P."/>
            <person name="Thoren M.H."/>
            <person name="Johannesson H."/>
        </authorList>
    </citation>
    <scope>NUCLEOTIDE SEQUENCE</scope>
    <source>
        <strain evidence="2">CBS 540.89</strain>
    </source>
</reference>
<evidence type="ECO:0000313" key="3">
    <source>
        <dbReference type="Proteomes" id="UP001172159"/>
    </source>
</evidence>
<dbReference type="Proteomes" id="UP001172159">
    <property type="component" value="Unassembled WGS sequence"/>
</dbReference>
<keyword evidence="3" id="KW-1185">Reference proteome</keyword>
<comment type="caution">
    <text evidence="2">The sequence shown here is derived from an EMBL/GenBank/DDBJ whole genome shotgun (WGS) entry which is preliminary data.</text>
</comment>
<organism evidence="2 3">
    <name type="scientific">Apiosordaria backusii</name>
    <dbReference type="NCBI Taxonomy" id="314023"/>
    <lineage>
        <taxon>Eukaryota</taxon>
        <taxon>Fungi</taxon>
        <taxon>Dikarya</taxon>
        <taxon>Ascomycota</taxon>
        <taxon>Pezizomycotina</taxon>
        <taxon>Sordariomycetes</taxon>
        <taxon>Sordariomycetidae</taxon>
        <taxon>Sordariales</taxon>
        <taxon>Lasiosphaeriaceae</taxon>
        <taxon>Apiosordaria</taxon>
    </lineage>
</organism>
<name>A0AA40AXH0_9PEZI</name>
<accession>A0AA40AXH0</accession>
<feature type="compositionally biased region" description="Low complexity" evidence="1">
    <location>
        <begin position="334"/>
        <end position="347"/>
    </location>
</feature>
<evidence type="ECO:0000313" key="2">
    <source>
        <dbReference type="EMBL" id="KAK0723765.1"/>
    </source>
</evidence>
<proteinExistence type="predicted"/>
<protein>
    <submittedName>
        <fullName evidence="2">Uncharacterized protein</fullName>
    </submittedName>
</protein>
<dbReference type="EMBL" id="JAUKTV010000011">
    <property type="protein sequence ID" value="KAK0723765.1"/>
    <property type="molecule type" value="Genomic_DNA"/>
</dbReference>